<keyword evidence="1" id="KW-0805">Transcription regulation</keyword>
<reference evidence="5 6" key="1">
    <citation type="submission" date="2024-03" db="EMBL/GenBank/DDBJ databases">
        <title>Draft genome sequence of Pseudonocardia nematodicida JCM 31783.</title>
        <authorList>
            <person name="Butdee W."/>
            <person name="Duangmal K."/>
        </authorList>
    </citation>
    <scope>NUCLEOTIDE SEQUENCE [LARGE SCALE GENOMIC DNA]</scope>
    <source>
        <strain evidence="5 6">JCM 31783</strain>
    </source>
</reference>
<dbReference type="InterPro" id="IPR000843">
    <property type="entry name" value="HTH_LacI"/>
</dbReference>
<feature type="domain" description="HTH lacI-type" evidence="4">
    <location>
        <begin position="2"/>
        <end position="55"/>
    </location>
</feature>
<dbReference type="CDD" id="cd01392">
    <property type="entry name" value="HTH_LacI"/>
    <property type="match status" value="1"/>
</dbReference>
<protein>
    <submittedName>
        <fullName evidence="5">LacI family DNA-binding transcriptional regulator</fullName>
    </submittedName>
</protein>
<dbReference type="EMBL" id="JBEDNQ010000010">
    <property type="protein sequence ID" value="MEQ3553358.1"/>
    <property type="molecule type" value="Genomic_DNA"/>
</dbReference>
<dbReference type="GO" id="GO:0003677">
    <property type="term" value="F:DNA binding"/>
    <property type="evidence" value="ECO:0007669"/>
    <property type="project" value="UniProtKB-KW"/>
</dbReference>
<evidence type="ECO:0000259" key="4">
    <source>
        <dbReference type="PROSITE" id="PS50932"/>
    </source>
</evidence>
<dbReference type="InterPro" id="IPR010982">
    <property type="entry name" value="Lambda_DNA-bd_dom_sf"/>
</dbReference>
<dbReference type="SUPFAM" id="SSF47413">
    <property type="entry name" value="lambda repressor-like DNA-binding domains"/>
    <property type="match status" value="1"/>
</dbReference>
<keyword evidence="6" id="KW-1185">Reference proteome</keyword>
<dbReference type="SUPFAM" id="SSF53822">
    <property type="entry name" value="Periplasmic binding protein-like I"/>
    <property type="match status" value="1"/>
</dbReference>
<evidence type="ECO:0000256" key="1">
    <source>
        <dbReference type="ARBA" id="ARBA00023015"/>
    </source>
</evidence>
<dbReference type="Pfam" id="PF00532">
    <property type="entry name" value="Peripla_BP_1"/>
    <property type="match status" value="1"/>
</dbReference>
<dbReference type="InterPro" id="IPR001761">
    <property type="entry name" value="Peripla_BP/Lac1_sug-bd_dom"/>
</dbReference>
<sequence length="325" mass="34104">MATMAEVAARAGVSTATVSRVLAGKPVRPDSAEAVRAAATELDYELDRTARSLRRRYSDLLALVVPDVENPFFTAVARGVEDTARRAGLSVVLCNSDDDPDKERRYLAIAASENMAGAIVAPAAGDLPVGGLARKGATVVVIDRSVEADVDQVGFDNVALGREATRLLIDRGCRRIACISGPSGMGTARDRELGWRAALAEAGLEVPPEYLRHANFRVDGGRRATEGLLGVTPWPEAVLATNNMVGIGALQALAASPGDEPRPEVAVIGDLPYATTDVSGLVQVPLRPRELGVRAAEMFLERLGGFTGAARRVVLDGTTTGAEPA</sequence>
<dbReference type="RefSeq" id="WP_349300427.1">
    <property type="nucleotide sequence ID" value="NZ_JBEDNQ010000010.1"/>
</dbReference>
<organism evidence="5 6">
    <name type="scientific">Pseudonocardia nematodicida</name>
    <dbReference type="NCBI Taxonomy" id="1206997"/>
    <lineage>
        <taxon>Bacteria</taxon>
        <taxon>Bacillati</taxon>
        <taxon>Actinomycetota</taxon>
        <taxon>Actinomycetes</taxon>
        <taxon>Pseudonocardiales</taxon>
        <taxon>Pseudonocardiaceae</taxon>
        <taxon>Pseudonocardia</taxon>
    </lineage>
</organism>
<dbReference type="PANTHER" id="PTHR30146">
    <property type="entry name" value="LACI-RELATED TRANSCRIPTIONAL REPRESSOR"/>
    <property type="match status" value="1"/>
</dbReference>
<dbReference type="Pfam" id="PF00356">
    <property type="entry name" value="LacI"/>
    <property type="match status" value="1"/>
</dbReference>
<dbReference type="InterPro" id="IPR028082">
    <property type="entry name" value="Peripla_BP_I"/>
</dbReference>
<dbReference type="Gene3D" id="1.10.260.40">
    <property type="entry name" value="lambda repressor-like DNA-binding domains"/>
    <property type="match status" value="1"/>
</dbReference>
<dbReference type="Proteomes" id="UP001494902">
    <property type="component" value="Unassembled WGS sequence"/>
</dbReference>
<dbReference type="PROSITE" id="PS00356">
    <property type="entry name" value="HTH_LACI_1"/>
    <property type="match status" value="1"/>
</dbReference>
<evidence type="ECO:0000256" key="2">
    <source>
        <dbReference type="ARBA" id="ARBA00023125"/>
    </source>
</evidence>
<keyword evidence="2 5" id="KW-0238">DNA-binding</keyword>
<comment type="caution">
    <text evidence="5">The sequence shown here is derived from an EMBL/GenBank/DDBJ whole genome shotgun (WGS) entry which is preliminary data.</text>
</comment>
<dbReference type="PROSITE" id="PS50932">
    <property type="entry name" value="HTH_LACI_2"/>
    <property type="match status" value="1"/>
</dbReference>
<dbReference type="PANTHER" id="PTHR30146:SF109">
    <property type="entry name" value="HTH-TYPE TRANSCRIPTIONAL REGULATOR GALS"/>
    <property type="match status" value="1"/>
</dbReference>
<keyword evidence="3" id="KW-0804">Transcription</keyword>
<accession>A0ABV1KFY5</accession>
<dbReference type="CDD" id="cd06267">
    <property type="entry name" value="PBP1_LacI_sugar_binding-like"/>
    <property type="match status" value="1"/>
</dbReference>
<name>A0ABV1KFY5_9PSEU</name>
<dbReference type="SMART" id="SM00354">
    <property type="entry name" value="HTH_LACI"/>
    <property type="match status" value="1"/>
</dbReference>
<dbReference type="Gene3D" id="3.40.50.2300">
    <property type="match status" value="2"/>
</dbReference>
<evidence type="ECO:0000313" key="5">
    <source>
        <dbReference type="EMBL" id="MEQ3553358.1"/>
    </source>
</evidence>
<proteinExistence type="predicted"/>
<evidence type="ECO:0000313" key="6">
    <source>
        <dbReference type="Proteomes" id="UP001494902"/>
    </source>
</evidence>
<evidence type="ECO:0000256" key="3">
    <source>
        <dbReference type="ARBA" id="ARBA00023163"/>
    </source>
</evidence>
<gene>
    <name evidence="5" type="ORF">WIS52_23050</name>
</gene>